<dbReference type="InterPro" id="IPR013689">
    <property type="entry name" value="RNA_helicase_ATP-dep_HrpB_C"/>
</dbReference>
<dbReference type="Pfam" id="PF00271">
    <property type="entry name" value="Helicase_C"/>
    <property type="match status" value="1"/>
</dbReference>
<dbReference type="InterPro" id="IPR014001">
    <property type="entry name" value="Helicase_ATP-bd"/>
</dbReference>
<keyword evidence="3 7" id="KW-0347">Helicase</keyword>
<dbReference type="InterPro" id="IPR001650">
    <property type="entry name" value="Helicase_C-like"/>
</dbReference>
<evidence type="ECO:0000259" key="5">
    <source>
        <dbReference type="PROSITE" id="PS51192"/>
    </source>
</evidence>
<evidence type="ECO:0000256" key="1">
    <source>
        <dbReference type="ARBA" id="ARBA00022741"/>
    </source>
</evidence>
<dbReference type="Gene3D" id="3.40.50.300">
    <property type="entry name" value="P-loop containing nucleotide triphosphate hydrolases"/>
    <property type="match status" value="2"/>
</dbReference>
<dbReference type="EMBL" id="CACVAT010000555">
    <property type="protein sequence ID" value="CAA6829939.1"/>
    <property type="molecule type" value="Genomic_DNA"/>
</dbReference>
<dbReference type="Pfam" id="PF08482">
    <property type="entry name" value="HrpB_C"/>
    <property type="match status" value="1"/>
</dbReference>
<dbReference type="Gene3D" id="1.20.120.1080">
    <property type="match status" value="1"/>
</dbReference>
<gene>
    <name evidence="7" type="ORF">HELGO_WM7737</name>
</gene>
<dbReference type="SMART" id="SM00847">
    <property type="entry name" value="HA2"/>
    <property type="match status" value="1"/>
</dbReference>
<dbReference type="GO" id="GO:0005524">
    <property type="term" value="F:ATP binding"/>
    <property type="evidence" value="ECO:0007669"/>
    <property type="project" value="UniProtKB-KW"/>
</dbReference>
<dbReference type="GO" id="GO:0004386">
    <property type="term" value="F:helicase activity"/>
    <property type="evidence" value="ECO:0007669"/>
    <property type="project" value="UniProtKB-KW"/>
</dbReference>
<dbReference type="SUPFAM" id="SSF52540">
    <property type="entry name" value="P-loop containing nucleoside triphosphate hydrolases"/>
    <property type="match status" value="1"/>
</dbReference>
<dbReference type="Pfam" id="PF00270">
    <property type="entry name" value="DEAD"/>
    <property type="match status" value="1"/>
</dbReference>
<dbReference type="PIRSF" id="PIRSF005496">
    <property type="entry name" value="ATP_hel_hrpB"/>
    <property type="match status" value="1"/>
</dbReference>
<protein>
    <submittedName>
        <fullName evidence="7">ATP-dependent helicase HrpB</fullName>
    </submittedName>
</protein>
<organism evidence="7">
    <name type="scientific">uncultured Thiotrichaceae bacterium</name>
    <dbReference type="NCBI Taxonomy" id="298394"/>
    <lineage>
        <taxon>Bacteria</taxon>
        <taxon>Pseudomonadati</taxon>
        <taxon>Pseudomonadota</taxon>
        <taxon>Gammaproteobacteria</taxon>
        <taxon>Thiotrichales</taxon>
        <taxon>Thiotrichaceae</taxon>
        <taxon>environmental samples</taxon>
    </lineage>
</organism>
<dbReference type="PANTHER" id="PTHR43519:SF1">
    <property type="entry name" value="ATP-DEPENDENT RNA HELICASE HRPB"/>
    <property type="match status" value="1"/>
</dbReference>
<feature type="domain" description="Helicase C-terminal" evidence="6">
    <location>
        <begin position="204"/>
        <end position="385"/>
    </location>
</feature>
<keyword evidence="4" id="KW-0067">ATP-binding</keyword>
<evidence type="ECO:0000256" key="4">
    <source>
        <dbReference type="ARBA" id="ARBA00022840"/>
    </source>
</evidence>
<dbReference type="InterPro" id="IPR011545">
    <property type="entry name" value="DEAD/DEAH_box_helicase_dom"/>
</dbReference>
<accession>A0A6S6UDD8</accession>
<feature type="domain" description="Helicase ATP-binding" evidence="5">
    <location>
        <begin position="15"/>
        <end position="185"/>
    </location>
</feature>
<dbReference type="InterPro" id="IPR056329">
    <property type="entry name" value="CON_HrpB"/>
</dbReference>
<proteinExistence type="predicted"/>
<dbReference type="InterPro" id="IPR007502">
    <property type="entry name" value="Helicase-assoc_dom"/>
</dbReference>
<dbReference type="PROSITE" id="PS51192">
    <property type="entry name" value="HELICASE_ATP_BIND_1"/>
    <property type="match status" value="1"/>
</dbReference>
<dbReference type="InterPro" id="IPR027417">
    <property type="entry name" value="P-loop_NTPase"/>
</dbReference>
<dbReference type="FunFam" id="3.40.50.300:FF:002125">
    <property type="entry name" value="ATP-dependent helicase HrpB"/>
    <property type="match status" value="1"/>
</dbReference>
<dbReference type="InterPro" id="IPR049614">
    <property type="entry name" value="HrpB_DEXH"/>
</dbReference>
<dbReference type="NCBIfam" id="TIGR01970">
    <property type="entry name" value="DEAH_box_HrpB"/>
    <property type="match status" value="1"/>
</dbReference>
<evidence type="ECO:0000256" key="2">
    <source>
        <dbReference type="ARBA" id="ARBA00022801"/>
    </source>
</evidence>
<name>A0A6S6UDD8_9GAMM</name>
<dbReference type="CDD" id="cd18791">
    <property type="entry name" value="SF2_C_RHA"/>
    <property type="match status" value="1"/>
</dbReference>
<dbReference type="GO" id="GO:0016787">
    <property type="term" value="F:hydrolase activity"/>
    <property type="evidence" value="ECO:0007669"/>
    <property type="project" value="UniProtKB-KW"/>
</dbReference>
<dbReference type="GO" id="GO:0003676">
    <property type="term" value="F:nucleic acid binding"/>
    <property type="evidence" value="ECO:0007669"/>
    <property type="project" value="InterPro"/>
</dbReference>
<dbReference type="SMART" id="SM00490">
    <property type="entry name" value="HELICc"/>
    <property type="match status" value="1"/>
</dbReference>
<evidence type="ECO:0000256" key="3">
    <source>
        <dbReference type="ARBA" id="ARBA00022806"/>
    </source>
</evidence>
<dbReference type="InterPro" id="IPR010225">
    <property type="entry name" value="HrpB"/>
</dbReference>
<keyword evidence="1" id="KW-0547">Nucleotide-binding</keyword>
<dbReference type="Pfam" id="PF24473">
    <property type="entry name" value="CON_HrpB"/>
    <property type="match status" value="1"/>
</dbReference>
<dbReference type="CDD" id="cd17990">
    <property type="entry name" value="DEXHc_HrpB"/>
    <property type="match status" value="1"/>
</dbReference>
<dbReference type="PROSITE" id="PS51194">
    <property type="entry name" value="HELICASE_CTER"/>
    <property type="match status" value="1"/>
</dbReference>
<reference evidence="7" key="1">
    <citation type="submission" date="2020-01" db="EMBL/GenBank/DDBJ databases">
        <authorList>
            <person name="Meier V. D."/>
            <person name="Meier V D."/>
        </authorList>
    </citation>
    <scope>NUCLEOTIDE SEQUENCE</scope>
    <source>
        <strain evidence="7">HLG_WM_MAG_09</strain>
    </source>
</reference>
<dbReference type="AlphaFoldDB" id="A0A6S6UDD8"/>
<evidence type="ECO:0000313" key="7">
    <source>
        <dbReference type="EMBL" id="CAA6829939.1"/>
    </source>
</evidence>
<dbReference type="PANTHER" id="PTHR43519">
    <property type="entry name" value="ATP-DEPENDENT RNA HELICASE HRPB"/>
    <property type="match status" value="1"/>
</dbReference>
<keyword evidence="2" id="KW-0378">Hydrolase</keyword>
<sequence length="865" mass="95997">MPTRLPVEEILDTLKQTLTGQDEVVLEAPPGAGKTTLVPLALLDEPWLAGKKILMLEPRRIAAKSAAHRMATLLNETAGQTVGYRMRLDTKVSKRTRIEVITEGILTRMLQHDPSLENVGLVIFDEFHERNLDSDLALALCLKGRTLFRDEESGAPPLKLLLMSATLNSKAISQLLSDAPIIKSEGKAYPVNIIYGRSAKSGKLLNDNMVATIQRALLDNPHSSILAFLPGQREIRHVMEALSNWLIDIELKKIYIRPLYGNLSLSEQQQAIAPLTGPHANGQKVVLATNIAETSLTIEGIDIVVDSGLVKISRFSPATGMNGLHTTRISQASSIQRAGRAGRLQPGKCYRLWSAEQQAQLETHAPAEIMSADLAPLALQLLQWGIDDPQELQWLDLPPSAPWQQALDLLNSMGALNTRNGQHSLTPHGQAMALQGVHPRLAHLLICGAKIGFDKLAAQLAGLLSEHDPFSRHQPDIRYRLDFLSGEARCPAPQQGWLSRSRMLVQQFSQQLKNPEVRKAAALFSTDKSLIPLIQPSQAIAYLLACAYPDRIARRRHSGGYQLSNGRSAKFIDKHPLGQNHWLVVGEVSSSPNSNSDIIRSATALDEKLFNGLLSSFVRIETVVQWDKQANRFIAEEQEKVGALILSQSRLSNVPIAEKREALLTHIRKEGLKVLPWTKEHIQWCGRVMLIRKTTNQQEWPDVTQTGLLANMEDWLGPYLDNVSTLQGFKKLDLSSILQSQLPWEQQQRLKQLAPTRIKVPSGSSIAVDYTQSPPVLAVKLQEMFGCEQTPTIVDGKVPLLVHLLSPAGRPLQITQDLAGFWQTSYHEVKRDMKGRYPKHPWPDNPLEAPATAKTKARLLAQRNN</sequence>
<dbReference type="SMART" id="SM00487">
    <property type="entry name" value="DEXDc"/>
    <property type="match status" value="1"/>
</dbReference>
<evidence type="ECO:0000259" key="6">
    <source>
        <dbReference type="PROSITE" id="PS51194"/>
    </source>
</evidence>